<organism evidence="1 2">
    <name type="scientific">Paramecium octaurelia</name>
    <dbReference type="NCBI Taxonomy" id="43137"/>
    <lineage>
        <taxon>Eukaryota</taxon>
        <taxon>Sar</taxon>
        <taxon>Alveolata</taxon>
        <taxon>Ciliophora</taxon>
        <taxon>Intramacronucleata</taxon>
        <taxon>Oligohymenophorea</taxon>
        <taxon>Peniculida</taxon>
        <taxon>Parameciidae</taxon>
        <taxon>Paramecium</taxon>
    </lineage>
</organism>
<comment type="caution">
    <text evidence="1">The sequence shown here is derived from an EMBL/GenBank/DDBJ whole genome shotgun (WGS) entry which is preliminary data.</text>
</comment>
<accession>A0A8S1WL87</accession>
<proteinExistence type="predicted"/>
<sequence length="117" mass="13792">MWLVQGVVHVIKFAGVETDDYVKCQFCQNTLYLSGVQLNIQLQNRSAVSADHQDFEISSKANRMQMIEILINNNNITRNHKFKNNRNENFPYNAEKYNPRLYVLKRFQSLINKQIII</sequence>
<protein>
    <submittedName>
        <fullName evidence="1">Uncharacterized protein</fullName>
    </submittedName>
</protein>
<dbReference type="AlphaFoldDB" id="A0A8S1WL87"/>
<name>A0A8S1WL87_PAROT</name>
<dbReference type="EMBL" id="CAJJDP010000094">
    <property type="protein sequence ID" value="CAD8189470.1"/>
    <property type="molecule type" value="Genomic_DNA"/>
</dbReference>
<keyword evidence="2" id="KW-1185">Reference proteome</keyword>
<gene>
    <name evidence="1" type="ORF">POCTA_138.1.T0950073</name>
</gene>
<dbReference type="Proteomes" id="UP000683925">
    <property type="component" value="Unassembled WGS sequence"/>
</dbReference>
<evidence type="ECO:0000313" key="2">
    <source>
        <dbReference type="Proteomes" id="UP000683925"/>
    </source>
</evidence>
<reference evidence="1" key="1">
    <citation type="submission" date="2021-01" db="EMBL/GenBank/DDBJ databases">
        <authorList>
            <consortium name="Genoscope - CEA"/>
            <person name="William W."/>
        </authorList>
    </citation>
    <scope>NUCLEOTIDE SEQUENCE</scope>
</reference>
<evidence type="ECO:0000313" key="1">
    <source>
        <dbReference type="EMBL" id="CAD8189470.1"/>
    </source>
</evidence>